<sequence>MVRLVHRFYLQNRGTFQEARIIGILIFQQCVACLVIILTPYAIATLAYRNKLLLLEIVCLFYQPAAIYRQIVCMIVFQGLRRISSYFDLSKSCYLIIALTVNPNLEVMTSLNQEIQKDSMSQQSQERRLLVMAKTADIMCHHQYTINQFYGVWCICNHFNKQNTLSCQITTPSN</sequence>
<protein>
    <submittedName>
        <fullName evidence="2">Uncharacterized protein</fullName>
    </submittedName>
</protein>
<feature type="transmembrane region" description="Helical" evidence="1">
    <location>
        <begin position="21"/>
        <end position="47"/>
    </location>
</feature>
<reference evidence="2" key="1">
    <citation type="journal article" date="2014" name="PLoS Genet.">
        <title>The Genome of Spironucleus salmonicida Highlights a Fish Pathogen Adapted to Fluctuating Environments.</title>
        <authorList>
            <person name="Xu F."/>
            <person name="Jerlstrom-Hultqvist J."/>
            <person name="Einarsson E."/>
            <person name="Astvaldsson A."/>
            <person name="Svard S.G."/>
            <person name="Andersson J.O."/>
        </authorList>
    </citation>
    <scope>NUCLEOTIDE SEQUENCE</scope>
</reference>
<dbReference type="VEuPathDB" id="GiardiaDB:SS50377_21739"/>
<keyword evidence="1" id="KW-0472">Membrane</keyword>
<name>V6LJQ5_9EUKA</name>
<keyword evidence="1" id="KW-0812">Transmembrane</keyword>
<organism evidence="2">
    <name type="scientific">Spironucleus salmonicida</name>
    <dbReference type="NCBI Taxonomy" id="348837"/>
    <lineage>
        <taxon>Eukaryota</taxon>
        <taxon>Metamonada</taxon>
        <taxon>Diplomonadida</taxon>
        <taxon>Hexamitidae</taxon>
        <taxon>Hexamitinae</taxon>
        <taxon>Spironucleus</taxon>
    </lineage>
</organism>
<keyword evidence="1" id="KW-1133">Transmembrane helix</keyword>
<dbReference type="EMBL" id="KI546110">
    <property type="protein sequence ID" value="EST44757.1"/>
    <property type="molecule type" value="Genomic_DNA"/>
</dbReference>
<evidence type="ECO:0000313" key="2">
    <source>
        <dbReference type="EMBL" id="EST44757.1"/>
    </source>
</evidence>
<accession>V6LJQ5</accession>
<dbReference type="AlphaFoldDB" id="V6LJQ5"/>
<evidence type="ECO:0000256" key="1">
    <source>
        <dbReference type="SAM" id="Phobius"/>
    </source>
</evidence>
<gene>
    <name evidence="2" type="ORF">SS50377_15326</name>
</gene>
<proteinExistence type="predicted"/>